<feature type="compositionally biased region" description="Polar residues" evidence="2">
    <location>
        <begin position="160"/>
        <end position="169"/>
    </location>
</feature>
<evidence type="ECO:0000256" key="1">
    <source>
        <dbReference type="SAM" id="Coils"/>
    </source>
</evidence>
<name>A0A0B6ZSZ7_9EUPU</name>
<feature type="non-terminal residue" evidence="3">
    <location>
        <position position="1"/>
    </location>
</feature>
<reference evidence="3" key="1">
    <citation type="submission" date="2014-12" db="EMBL/GenBank/DDBJ databases">
        <title>Insight into the proteome of Arion vulgaris.</title>
        <authorList>
            <person name="Aradska J."/>
            <person name="Bulat T."/>
            <person name="Smidak R."/>
            <person name="Sarate P."/>
            <person name="Gangsoo J."/>
            <person name="Sialana F."/>
            <person name="Bilban M."/>
            <person name="Lubec G."/>
        </authorList>
    </citation>
    <scope>NUCLEOTIDE SEQUENCE</scope>
    <source>
        <tissue evidence="3">Skin</tissue>
    </source>
</reference>
<evidence type="ECO:0000313" key="3">
    <source>
        <dbReference type="EMBL" id="CEK70865.1"/>
    </source>
</evidence>
<feature type="region of interest" description="Disordered" evidence="2">
    <location>
        <begin position="160"/>
        <end position="209"/>
    </location>
</feature>
<evidence type="ECO:0000256" key="2">
    <source>
        <dbReference type="SAM" id="MobiDB-lite"/>
    </source>
</evidence>
<gene>
    <name evidence="3" type="primary">ORF75925</name>
</gene>
<feature type="coiled-coil region" evidence="1">
    <location>
        <begin position="343"/>
        <end position="403"/>
    </location>
</feature>
<sequence>EISETDSNGNFLCNRSIKDPSFDLLPRYRSSKLDRFNTDSLQKNSEKVISLGILRKKKSLMLLPMSQQSTAGSATQTYSEKSNIFVRGNAFPPIQHLSCIDSSFSSYSSSSSLHDVFSEDACKVNDDNMIYTYDRCTHNPNKPANSSPWSSYSNTHYFSYEPANNSPRSQDTDRPYLFQKSVNNSPRSQDSDRHYFSYEPVNSSPMSQDSERHYFSFEPALNSPRSSDSNMHYFSHETAHNSPKSSHSIAHYFSNDLPDHLETTDCSSNDKVNEISSENRIDNHYKSPSHLHQLNSRTSTFLHQSPSPLLSCISSPLSTILPSTSSKSDLNIENNDKCFADKVKSLCQEKDVLLRKIQEAQENDISRHNQRGKIQQKMHALRKDALLKTLQELRSRLDVQSRRWTQRKKM</sequence>
<dbReference type="AlphaFoldDB" id="A0A0B6ZSZ7"/>
<accession>A0A0B6ZSZ7</accession>
<dbReference type="EMBL" id="HACG01024000">
    <property type="protein sequence ID" value="CEK70865.1"/>
    <property type="molecule type" value="Transcribed_RNA"/>
</dbReference>
<organism evidence="3">
    <name type="scientific">Arion vulgaris</name>
    <dbReference type="NCBI Taxonomy" id="1028688"/>
    <lineage>
        <taxon>Eukaryota</taxon>
        <taxon>Metazoa</taxon>
        <taxon>Spiralia</taxon>
        <taxon>Lophotrochozoa</taxon>
        <taxon>Mollusca</taxon>
        <taxon>Gastropoda</taxon>
        <taxon>Heterobranchia</taxon>
        <taxon>Euthyneura</taxon>
        <taxon>Panpulmonata</taxon>
        <taxon>Eupulmonata</taxon>
        <taxon>Stylommatophora</taxon>
        <taxon>Helicina</taxon>
        <taxon>Arionoidea</taxon>
        <taxon>Arionidae</taxon>
        <taxon>Arion</taxon>
    </lineage>
</organism>
<proteinExistence type="predicted"/>
<keyword evidence="1" id="KW-0175">Coiled coil</keyword>
<protein>
    <submittedName>
        <fullName evidence="3">Uncharacterized protein</fullName>
    </submittedName>
</protein>